<organism evidence="1 2">
    <name type="scientific">Flaviaesturariibacter amylovorans</name>
    <dbReference type="NCBI Taxonomy" id="1084520"/>
    <lineage>
        <taxon>Bacteria</taxon>
        <taxon>Pseudomonadati</taxon>
        <taxon>Bacteroidota</taxon>
        <taxon>Chitinophagia</taxon>
        <taxon>Chitinophagales</taxon>
        <taxon>Chitinophagaceae</taxon>
        <taxon>Flaviaestuariibacter</taxon>
    </lineage>
</organism>
<dbReference type="SUPFAM" id="SSF53098">
    <property type="entry name" value="Ribonuclease H-like"/>
    <property type="match status" value="1"/>
</dbReference>
<comment type="caution">
    <text evidence="1">The sequence shown here is derived from an EMBL/GenBank/DDBJ whole genome shotgun (WGS) entry which is preliminary data.</text>
</comment>
<dbReference type="Proteomes" id="UP001501725">
    <property type="component" value="Unassembled WGS sequence"/>
</dbReference>
<gene>
    <name evidence="1" type="ORF">GCM10023184_37060</name>
</gene>
<evidence type="ECO:0000313" key="1">
    <source>
        <dbReference type="EMBL" id="GAA4339740.1"/>
    </source>
</evidence>
<dbReference type="EMBL" id="BAABGY010000011">
    <property type="protein sequence ID" value="GAA4339740.1"/>
    <property type="molecule type" value="Genomic_DNA"/>
</dbReference>
<protein>
    <recommendedName>
        <fullName evidence="3">NurA domain-containing protein</fullName>
    </recommendedName>
</protein>
<sequence length="397" mass="45985">MGNILSLLAHATNGNCYKSYKYCADTDITIPTIKYEETKDLVPVKGKYGETDTSLKKPKDLFEFSRKISQSEPLFRFFLDGSRRTYKVDDLELNRRIFPIMAGQVGVACCERKGPDEFKCLELEKSLVIALPSEANPDLKNSDLFFNNLTDKINNVERVQNAGTKFTKILDYPSKRLETLEDIESRKYEHLGIAMIQDEMIDCEKRIVSKLTNRNVLNESSYLMKDGSLQYKPMKTGEYKELAKIKNNYRRVVGVSKLFNPELFKDKSNKSNAAAIAELPLFSRTPAFLFHHDLEKQSYLGDFKFAIWYVRIRHRERTESPFAGVVKVEKILITEKENEEGLESDLVDIITANIINERNPVCYGQDKRWANHLYPIYLTEQFLKSHYLSDTHFLNLF</sequence>
<proteinExistence type="predicted"/>
<evidence type="ECO:0008006" key="3">
    <source>
        <dbReference type="Google" id="ProtNLM"/>
    </source>
</evidence>
<dbReference type="RefSeq" id="WP_345257330.1">
    <property type="nucleotide sequence ID" value="NZ_BAABGY010000011.1"/>
</dbReference>
<evidence type="ECO:0000313" key="2">
    <source>
        <dbReference type="Proteomes" id="UP001501725"/>
    </source>
</evidence>
<keyword evidence="2" id="KW-1185">Reference proteome</keyword>
<name>A0ABP8HIP8_9BACT</name>
<accession>A0ABP8HIP8</accession>
<dbReference type="InterPro" id="IPR012337">
    <property type="entry name" value="RNaseH-like_sf"/>
</dbReference>
<reference evidence="2" key="1">
    <citation type="journal article" date="2019" name="Int. J. Syst. Evol. Microbiol.">
        <title>The Global Catalogue of Microorganisms (GCM) 10K type strain sequencing project: providing services to taxonomists for standard genome sequencing and annotation.</title>
        <authorList>
            <consortium name="The Broad Institute Genomics Platform"/>
            <consortium name="The Broad Institute Genome Sequencing Center for Infectious Disease"/>
            <person name="Wu L."/>
            <person name="Ma J."/>
        </authorList>
    </citation>
    <scope>NUCLEOTIDE SEQUENCE [LARGE SCALE GENOMIC DNA]</scope>
    <source>
        <strain evidence="2">JCM 17919</strain>
    </source>
</reference>